<protein>
    <submittedName>
        <fullName evidence="1">Uncharacterized protein</fullName>
    </submittedName>
</protein>
<dbReference type="AlphaFoldDB" id="A0AA36JFZ5"/>
<dbReference type="Proteomes" id="UP001178507">
    <property type="component" value="Unassembled WGS sequence"/>
</dbReference>
<name>A0AA36JFZ5_9DINO</name>
<sequence length="496" mass="54630">MEVAWYPAKSAPKALQVCSPLHRVHPQGHQLEWQKLAKQSLCGGFGGRCYLTPCEPAVLAFAVAWSRRRFSAVPEAVTAVGEPLPSDEELSKSFNARLPAEVRIQKERALNAEETLRKADESIKALGIDLDKDARERKEMQQLLPSLRKAAVATCWPRQEKAVSSALREVSGDEVRVFETETLQDLAAEDFRQQLAGCCAVAVYCEQDLESQAQACAGLTALLEGVPESVQRIVLVADLPASPVERHLKRALRERSSNASPLRLSIIRANFAGQPMPGDGPQVIAKMPATVRDAARGLRSTLIGGVRSAANLAAAFQAREESLAVASPEAVAKVLHFALRRGIDVPEVSVVGSGEADLDERLLPLVGPELWRLDVPDGRRARVWVQGWVEFNYCRGANQNSAAMRRAGLKTPVEVRKTLQGVCIKFMPGSRRPGGFDGLLEGGLEILVDEATESRPARMRVRRCAYGWRKKPRESSERAILSRLRRDWEMSEKLRS</sequence>
<gene>
    <name evidence="1" type="ORF">EVOR1521_LOCUS27710</name>
</gene>
<keyword evidence="2" id="KW-1185">Reference proteome</keyword>
<organism evidence="1 2">
    <name type="scientific">Effrenium voratum</name>
    <dbReference type="NCBI Taxonomy" id="2562239"/>
    <lineage>
        <taxon>Eukaryota</taxon>
        <taxon>Sar</taxon>
        <taxon>Alveolata</taxon>
        <taxon>Dinophyceae</taxon>
        <taxon>Suessiales</taxon>
        <taxon>Symbiodiniaceae</taxon>
        <taxon>Effrenium</taxon>
    </lineage>
</organism>
<dbReference type="EMBL" id="CAUJNA010003589">
    <property type="protein sequence ID" value="CAJ1405528.1"/>
    <property type="molecule type" value="Genomic_DNA"/>
</dbReference>
<comment type="caution">
    <text evidence="1">The sequence shown here is derived from an EMBL/GenBank/DDBJ whole genome shotgun (WGS) entry which is preliminary data.</text>
</comment>
<proteinExistence type="predicted"/>
<reference evidence="1" key="1">
    <citation type="submission" date="2023-08" db="EMBL/GenBank/DDBJ databases">
        <authorList>
            <person name="Chen Y."/>
            <person name="Shah S."/>
            <person name="Dougan E. K."/>
            <person name="Thang M."/>
            <person name="Chan C."/>
        </authorList>
    </citation>
    <scope>NUCLEOTIDE SEQUENCE</scope>
</reference>
<accession>A0AA36JFZ5</accession>
<evidence type="ECO:0000313" key="1">
    <source>
        <dbReference type="EMBL" id="CAJ1405528.1"/>
    </source>
</evidence>
<evidence type="ECO:0000313" key="2">
    <source>
        <dbReference type="Proteomes" id="UP001178507"/>
    </source>
</evidence>